<comment type="catalytic activity">
    <reaction evidence="10 12">
        <text>L-threonyl-[protein] + ATP = O-phospho-L-threonyl-[protein] + ADP + H(+)</text>
        <dbReference type="Rhea" id="RHEA:46608"/>
        <dbReference type="Rhea" id="RHEA-COMP:11060"/>
        <dbReference type="Rhea" id="RHEA-COMP:11605"/>
        <dbReference type="ChEBI" id="CHEBI:15378"/>
        <dbReference type="ChEBI" id="CHEBI:30013"/>
        <dbReference type="ChEBI" id="CHEBI:30616"/>
        <dbReference type="ChEBI" id="CHEBI:61977"/>
        <dbReference type="ChEBI" id="CHEBI:456216"/>
        <dbReference type="EC" id="2.7.11.1"/>
    </reaction>
</comment>
<evidence type="ECO:0000256" key="9">
    <source>
        <dbReference type="ARBA" id="ARBA00022840"/>
    </source>
</evidence>
<dbReference type="GO" id="GO:0004674">
    <property type="term" value="F:protein serine/threonine kinase activity"/>
    <property type="evidence" value="ECO:0007669"/>
    <property type="project" value="UniProtKB-UniRule"/>
</dbReference>
<dbReference type="GO" id="GO:0043066">
    <property type="term" value="P:negative regulation of apoptotic process"/>
    <property type="evidence" value="ECO:0007669"/>
    <property type="project" value="UniProtKB-UniRule"/>
</dbReference>
<keyword evidence="5" id="KW-0597">Phosphoprotein</keyword>
<comment type="catalytic activity">
    <reaction evidence="11 12">
        <text>L-seryl-[protein] + ATP = O-phospho-L-seryl-[protein] + ADP + H(+)</text>
        <dbReference type="Rhea" id="RHEA:17989"/>
        <dbReference type="Rhea" id="RHEA-COMP:9863"/>
        <dbReference type="Rhea" id="RHEA-COMP:11604"/>
        <dbReference type="ChEBI" id="CHEBI:15378"/>
        <dbReference type="ChEBI" id="CHEBI:29999"/>
        <dbReference type="ChEBI" id="CHEBI:30616"/>
        <dbReference type="ChEBI" id="CHEBI:83421"/>
        <dbReference type="ChEBI" id="CHEBI:456216"/>
        <dbReference type="EC" id="2.7.11.1"/>
    </reaction>
</comment>
<dbReference type="PIRSF" id="PIRSF037993">
    <property type="entry name" value="STPK_Pim-1"/>
    <property type="match status" value="1"/>
</dbReference>
<comment type="similarity">
    <text evidence="2 12">Belongs to the protein kinase superfamily. CAMK Ser/Thr protein kinase family. PIM subfamily.</text>
</comment>
<accession>V9KLE7</accession>
<evidence type="ECO:0000256" key="12">
    <source>
        <dbReference type="PIRNR" id="PIRNR037993"/>
    </source>
</evidence>
<evidence type="ECO:0000256" key="4">
    <source>
        <dbReference type="ARBA" id="ARBA00022527"/>
    </source>
</evidence>
<dbReference type="PANTHER" id="PTHR22984">
    <property type="entry name" value="SERINE/THREONINE-PROTEIN KINASE PIM"/>
    <property type="match status" value="1"/>
</dbReference>
<feature type="binding site" evidence="14">
    <location>
        <begin position="46"/>
        <end position="54"/>
    </location>
    <ligand>
        <name>ATP</name>
        <dbReference type="ChEBI" id="CHEBI:30616"/>
    </ligand>
</feature>
<dbReference type="InterPro" id="IPR008271">
    <property type="entry name" value="Ser/Thr_kinase_AS"/>
</dbReference>
<evidence type="ECO:0000313" key="17">
    <source>
        <dbReference type="EMBL" id="AFO99018.1"/>
    </source>
</evidence>
<dbReference type="InterPro" id="IPR011009">
    <property type="entry name" value="Kinase-like_dom_sf"/>
</dbReference>
<dbReference type="GO" id="GO:0106310">
    <property type="term" value="F:protein serine kinase activity"/>
    <property type="evidence" value="ECO:0007669"/>
    <property type="project" value="UniProtKB-UniRule"/>
</dbReference>
<organism evidence="17">
    <name type="scientific">Callorhinchus milii</name>
    <name type="common">Ghost shark</name>
    <dbReference type="NCBI Taxonomy" id="7868"/>
    <lineage>
        <taxon>Eukaryota</taxon>
        <taxon>Metazoa</taxon>
        <taxon>Chordata</taxon>
        <taxon>Craniata</taxon>
        <taxon>Vertebrata</taxon>
        <taxon>Chondrichthyes</taxon>
        <taxon>Holocephali</taxon>
        <taxon>Chimaeriformes</taxon>
        <taxon>Callorhinchidae</taxon>
        <taxon>Callorhinchus</taxon>
    </lineage>
</organism>
<feature type="active site" description="Proton acceptor" evidence="13">
    <location>
        <position position="168"/>
    </location>
</feature>
<evidence type="ECO:0000256" key="8">
    <source>
        <dbReference type="ARBA" id="ARBA00022777"/>
    </source>
</evidence>
<dbReference type="Gene3D" id="1.10.510.10">
    <property type="entry name" value="Transferase(Phosphotransferase) domain 1"/>
    <property type="match status" value="1"/>
</dbReference>
<evidence type="ECO:0000256" key="3">
    <source>
        <dbReference type="ARBA" id="ARBA00022490"/>
    </source>
</evidence>
<feature type="binding site" evidence="14 15">
    <location>
        <position position="69"/>
    </location>
    <ligand>
        <name>ATP</name>
        <dbReference type="ChEBI" id="CHEBI:30616"/>
    </ligand>
</feature>
<keyword evidence="3" id="KW-0963">Cytoplasm</keyword>
<evidence type="ECO:0000256" key="2">
    <source>
        <dbReference type="ARBA" id="ARBA00005505"/>
    </source>
</evidence>
<evidence type="ECO:0000256" key="15">
    <source>
        <dbReference type="PROSITE-ProRule" id="PRU10141"/>
    </source>
</evidence>
<keyword evidence="7 12" id="KW-0547">Nucleotide-binding</keyword>
<dbReference type="GO" id="GO:0005737">
    <property type="term" value="C:cytoplasm"/>
    <property type="evidence" value="ECO:0007669"/>
    <property type="project" value="UniProtKB-SubCell"/>
</dbReference>
<dbReference type="FunFam" id="3.30.200.20:FF:000232">
    <property type="entry name" value="Serine/threonine-protein kinase pim-1"/>
    <property type="match status" value="1"/>
</dbReference>
<dbReference type="InterPro" id="IPR000719">
    <property type="entry name" value="Prot_kinase_dom"/>
</dbReference>
<dbReference type="FunFam" id="1.10.510.10:FF:000209">
    <property type="entry name" value="Serine/threonine-protein kinase pim-1"/>
    <property type="match status" value="1"/>
</dbReference>
<feature type="binding site" evidence="14">
    <location>
        <position position="122"/>
    </location>
    <ligand>
        <name>ATP</name>
        <dbReference type="ChEBI" id="CHEBI:30616"/>
    </ligand>
</feature>
<name>V9KLE7_CALMI</name>
<evidence type="ECO:0000256" key="1">
    <source>
        <dbReference type="ARBA" id="ARBA00004496"/>
    </source>
</evidence>
<keyword evidence="6 12" id="KW-0808">Transferase</keyword>
<feature type="binding site" evidence="14">
    <location>
        <position position="129"/>
    </location>
    <ligand>
        <name>ATP</name>
        <dbReference type="ChEBI" id="CHEBI:30616"/>
    </ligand>
</feature>
<dbReference type="GO" id="GO:0005524">
    <property type="term" value="F:ATP binding"/>
    <property type="evidence" value="ECO:0007669"/>
    <property type="project" value="UniProtKB-UniRule"/>
</dbReference>
<dbReference type="InterPro" id="IPR051138">
    <property type="entry name" value="PIM_Ser/Thr_kinase"/>
</dbReference>
<comment type="function">
    <text evidence="12">Proto-oncogene with serine/threonine kinase activity involved in cell survival and cell proliferation.</text>
</comment>
<dbReference type="EMBL" id="JW866501">
    <property type="protein sequence ID" value="AFO99018.1"/>
    <property type="molecule type" value="mRNA"/>
</dbReference>
<dbReference type="PROSITE" id="PS50011">
    <property type="entry name" value="PROTEIN_KINASE_DOM"/>
    <property type="match status" value="1"/>
</dbReference>
<evidence type="ECO:0000256" key="10">
    <source>
        <dbReference type="ARBA" id="ARBA00047899"/>
    </source>
</evidence>
<feature type="domain" description="Protein kinase" evidence="16">
    <location>
        <begin position="40"/>
        <end position="291"/>
    </location>
</feature>
<reference evidence="17" key="1">
    <citation type="journal article" date="2014" name="Nature">
        <title>Elephant shark genome provides unique insights into gnathostome evolution.</title>
        <authorList>
            <consortium name="International Elephant Shark Genome Sequencing Consortium"/>
            <person name="Venkatesh B."/>
            <person name="Lee A.P."/>
            <person name="Ravi V."/>
            <person name="Maurya A.K."/>
            <person name="Lian M.M."/>
            <person name="Swann J.B."/>
            <person name="Ohta Y."/>
            <person name="Flajnik M.F."/>
            <person name="Sutoh Y."/>
            <person name="Kasahara M."/>
            <person name="Hoon S."/>
            <person name="Gangu V."/>
            <person name="Roy S.W."/>
            <person name="Irimia M."/>
            <person name="Korzh V."/>
            <person name="Kondrychyn I."/>
            <person name="Lim Z.W."/>
            <person name="Tay B.H."/>
            <person name="Tohari S."/>
            <person name="Kong K.W."/>
            <person name="Ho S."/>
            <person name="Lorente-Galdos B."/>
            <person name="Quilez J."/>
            <person name="Marques-Bonet T."/>
            <person name="Raney B.J."/>
            <person name="Ingham P.W."/>
            <person name="Tay A."/>
            <person name="Hillier L.W."/>
            <person name="Minx P."/>
            <person name="Boehm T."/>
            <person name="Wilson R.K."/>
            <person name="Brenner S."/>
            <person name="Warren W.C."/>
        </authorList>
    </citation>
    <scope>NUCLEOTIDE SEQUENCE</scope>
    <source>
        <tissue evidence="17">Gills</tissue>
    </source>
</reference>
<protein>
    <recommendedName>
        <fullName evidence="12">Serine/threonine-protein kinase</fullName>
        <ecNumber evidence="12">2.7.11.1</ecNumber>
    </recommendedName>
</protein>
<evidence type="ECO:0000256" key="11">
    <source>
        <dbReference type="ARBA" id="ARBA00048679"/>
    </source>
</evidence>
<evidence type="ECO:0000256" key="5">
    <source>
        <dbReference type="ARBA" id="ARBA00022553"/>
    </source>
</evidence>
<keyword evidence="9 12" id="KW-0067">ATP-binding</keyword>
<evidence type="ECO:0000256" key="14">
    <source>
        <dbReference type="PIRSR" id="PIRSR037993-2"/>
    </source>
</evidence>
<proteinExistence type="evidence at transcript level"/>
<dbReference type="SUPFAM" id="SSF56112">
    <property type="entry name" value="Protein kinase-like (PK-like)"/>
    <property type="match status" value="1"/>
</dbReference>
<dbReference type="InterPro" id="IPR017441">
    <property type="entry name" value="Protein_kinase_ATP_BS"/>
</dbReference>
<dbReference type="Gene3D" id="3.30.200.20">
    <property type="entry name" value="Phosphorylase Kinase, domain 1"/>
    <property type="match status" value="1"/>
</dbReference>
<dbReference type="EC" id="2.7.11.1" evidence="12"/>
<keyword evidence="4 12" id="KW-0723">Serine/threonine-protein kinase</keyword>
<dbReference type="InterPro" id="IPR017348">
    <property type="entry name" value="PIM1/2/3"/>
</dbReference>
<sequence>MLLSKKIGSFAHICSPTSMDLPVKIQLQQVKEREPFEKAYQVGAVLGSGGFGTVYSGVRLSDGLPVAVKHVARERVTEWGSLNGSLVPLEIVLLKKVASGFRGVIKMLDWYERADGFLLIMERPELVKDLFDFITEKGALPEDLARTFFVQVLEAVRHCQGCGVVHRDIKDENILIDMRTGELKLIDFGSGAVMKDTVYTDFDGTRVYSPPEWIRYHRYHGRSATVWSLGVLLYDMVCGDIPFEQDEEIISGQVLFRRRVSAECQHLIRSCLSLRPSERPSFEDIINHPWMQSCMDSQDAIGLRLHSLSQVATQAN</sequence>
<dbReference type="PROSITE" id="PS00108">
    <property type="entry name" value="PROTEIN_KINASE_ST"/>
    <property type="match status" value="1"/>
</dbReference>
<evidence type="ECO:0000256" key="7">
    <source>
        <dbReference type="ARBA" id="ARBA00022741"/>
    </source>
</evidence>
<keyword evidence="8 12" id="KW-0418">Kinase</keyword>
<evidence type="ECO:0000256" key="13">
    <source>
        <dbReference type="PIRSR" id="PIRSR037993-1"/>
    </source>
</evidence>
<comment type="subcellular location">
    <subcellularLocation>
        <location evidence="1">Cytoplasm</location>
    </subcellularLocation>
</comment>
<dbReference type="SMART" id="SM00220">
    <property type="entry name" value="S_TKc"/>
    <property type="match status" value="1"/>
</dbReference>
<evidence type="ECO:0000256" key="6">
    <source>
        <dbReference type="ARBA" id="ARBA00022679"/>
    </source>
</evidence>
<dbReference type="PROSITE" id="PS00107">
    <property type="entry name" value="PROTEIN_KINASE_ATP"/>
    <property type="match status" value="1"/>
</dbReference>
<dbReference type="PANTHER" id="PTHR22984:SF32">
    <property type="entry name" value="SERINE_THREONINE-PROTEIN KINASE"/>
    <property type="match status" value="1"/>
</dbReference>
<evidence type="ECO:0000259" key="16">
    <source>
        <dbReference type="PROSITE" id="PS50011"/>
    </source>
</evidence>
<dbReference type="Pfam" id="PF00069">
    <property type="entry name" value="Pkinase"/>
    <property type="match status" value="1"/>
</dbReference>
<dbReference type="AlphaFoldDB" id="V9KLE7"/>